<dbReference type="Proteomes" id="UP000243499">
    <property type="component" value="Chromosome 9"/>
</dbReference>
<feature type="region of interest" description="Disordered" evidence="1">
    <location>
        <begin position="55"/>
        <end position="221"/>
    </location>
</feature>
<evidence type="ECO:0000256" key="1">
    <source>
        <dbReference type="SAM" id="MobiDB-lite"/>
    </source>
</evidence>
<feature type="compositionally biased region" description="Polar residues" evidence="1">
    <location>
        <begin position="208"/>
        <end position="219"/>
    </location>
</feature>
<name>A0A2T8I0D6_9POAL</name>
<feature type="compositionally biased region" description="Acidic residues" evidence="1">
    <location>
        <begin position="113"/>
        <end position="161"/>
    </location>
</feature>
<dbReference type="EMBL" id="CM008054">
    <property type="protein sequence ID" value="PVH31146.1"/>
    <property type="molecule type" value="Genomic_DNA"/>
</dbReference>
<reference evidence="2" key="1">
    <citation type="submission" date="2018-04" db="EMBL/GenBank/DDBJ databases">
        <title>WGS assembly of Panicum hallii.</title>
        <authorList>
            <person name="Lovell J."/>
            <person name="Jenkins J."/>
            <person name="Lowry D."/>
            <person name="Mamidi S."/>
            <person name="Sreedasyam A."/>
            <person name="Weng X."/>
            <person name="Barry K."/>
            <person name="Bonette J."/>
            <person name="Campitelli B."/>
            <person name="Daum C."/>
            <person name="Gordon S."/>
            <person name="Gould B."/>
            <person name="Lipzen A."/>
            <person name="Macqueen A."/>
            <person name="Palacio-Mejia J."/>
            <person name="Plott C."/>
            <person name="Shakirov E."/>
            <person name="Shu S."/>
            <person name="Yoshinaga Y."/>
            <person name="Zane M."/>
            <person name="Rokhsar D."/>
            <person name="Grimwood J."/>
            <person name="Schmutz J."/>
            <person name="Juenger T."/>
        </authorList>
    </citation>
    <scope>NUCLEOTIDE SEQUENCE [LARGE SCALE GENOMIC DNA]</scope>
    <source>
        <strain evidence="2">FIL2</strain>
    </source>
</reference>
<feature type="region of interest" description="Disordered" evidence="1">
    <location>
        <begin position="239"/>
        <end position="275"/>
    </location>
</feature>
<accession>A0A2T8I0D6</accession>
<feature type="compositionally biased region" description="Polar residues" evidence="1">
    <location>
        <begin position="83"/>
        <end position="101"/>
    </location>
</feature>
<dbReference type="Gramene" id="PVH31146">
    <property type="protein sequence ID" value="PVH31146"/>
    <property type="gene ID" value="PAHAL_9G067000"/>
</dbReference>
<feature type="compositionally biased region" description="Acidic residues" evidence="1">
    <location>
        <begin position="242"/>
        <end position="253"/>
    </location>
</feature>
<protein>
    <submittedName>
        <fullName evidence="2">Uncharacterized protein</fullName>
    </submittedName>
</protein>
<evidence type="ECO:0000313" key="2">
    <source>
        <dbReference type="EMBL" id="PVH31146.1"/>
    </source>
</evidence>
<organism evidence="2">
    <name type="scientific">Panicum hallii</name>
    <dbReference type="NCBI Taxonomy" id="206008"/>
    <lineage>
        <taxon>Eukaryota</taxon>
        <taxon>Viridiplantae</taxon>
        <taxon>Streptophyta</taxon>
        <taxon>Embryophyta</taxon>
        <taxon>Tracheophyta</taxon>
        <taxon>Spermatophyta</taxon>
        <taxon>Magnoliopsida</taxon>
        <taxon>Liliopsida</taxon>
        <taxon>Poales</taxon>
        <taxon>Poaceae</taxon>
        <taxon>PACMAD clade</taxon>
        <taxon>Panicoideae</taxon>
        <taxon>Panicodae</taxon>
        <taxon>Paniceae</taxon>
        <taxon>Panicinae</taxon>
        <taxon>Panicum</taxon>
        <taxon>Panicum sect. Panicum</taxon>
    </lineage>
</organism>
<feature type="compositionally biased region" description="Basic and acidic residues" evidence="1">
    <location>
        <begin position="68"/>
        <end position="82"/>
    </location>
</feature>
<sequence>MVAVPRPTPPGFCFKVVSYGEPFSASSSSSSSTDGGSDFLDETTIREALFGAAACSRGAGIDDGGTVTHEEDRESEVGEHDGTGSSVEAPRTSSASRTSVSPCKALPEVASGVEEEDAESSGEEEDMENSGEEEENDDASSGEEDSEISEEEEEEEQDVDGESSREDCFEIPATRYTAIDADDKGEQPGFPGRSYDDIDDSDDDMVPSSRTCTAHNAEQATGIEVPAPLLFWIDEDHQHDDIDTDSDMEEEGSSEPVCREYDGIDDSCGTESEGV</sequence>
<proteinExistence type="predicted"/>
<gene>
    <name evidence="2" type="ORF">PAHAL_9G067000</name>
</gene>
<dbReference type="AlphaFoldDB" id="A0A2T8I0D6"/>